<dbReference type="EMBL" id="JBHUHQ010000007">
    <property type="protein sequence ID" value="MFD2043405.1"/>
    <property type="molecule type" value="Genomic_DNA"/>
</dbReference>
<sequence>MKIEVKELSKKYKEKDALKNISFTLEGPKIYGLLGRNGAGKTTFMEILAGQILETNGQILIDGETPFDNQQLTESICLIKEGQNFKKDLKVKNVLKIYSYFYPTWDEKLADELIQEYNLNLNAKVKTLSKGMESALGIIVGLASKAPITIFDEPYIGLDAAARKRFYEILLEEYETEKRTIIFSTHLIDEVSLLFEEVIIFQEGSLVLKEEADILRNNTYAISGTIPEVEAYVEDKEVIQKKQLAGMMTAYVYGNLQEAKSQGLDVEGIPIQDLMIYLTERKGA</sequence>
<dbReference type="Gene3D" id="3.40.50.300">
    <property type="entry name" value="P-loop containing nucleotide triphosphate hydrolases"/>
    <property type="match status" value="1"/>
</dbReference>
<keyword evidence="2 4" id="KW-0067">ATP-binding</keyword>
<proteinExistence type="predicted"/>
<dbReference type="InterPro" id="IPR003439">
    <property type="entry name" value="ABC_transporter-like_ATP-bd"/>
</dbReference>
<evidence type="ECO:0000256" key="1">
    <source>
        <dbReference type="ARBA" id="ARBA00022741"/>
    </source>
</evidence>
<evidence type="ECO:0000313" key="5">
    <source>
        <dbReference type="Proteomes" id="UP001597383"/>
    </source>
</evidence>
<reference evidence="5" key="1">
    <citation type="journal article" date="2019" name="Int. J. Syst. Evol. Microbiol.">
        <title>The Global Catalogue of Microorganisms (GCM) 10K type strain sequencing project: providing services to taxonomists for standard genome sequencing and annotation.</title>
        <authorList>
            <consortium name="The Broad Institute Genomics Platform"/>
            <consortium name="The Broad Institute Genome Sequencing Center for Infectious Disease"/>
            <person name="Wu L."/>
            <person name="Ma J."/>
        </authorList>
    </citation>
    <scope>NUCLEOTIDE SEQUENCE [LARGE SCALE GENOMIC DNA]</scope>
    <source>
        <strain evidence="5">R28</strain>
    </source>
</reference>
<organism evidence="4 5">
    <name type="scientific">Ornithinibacillus salinisoli</name>
    <dbReference type="NCBI Taxonomy" id="1848459"/>
    <lineage>
        <taxon>Bacteria</taxon>
        <taxon>Bacillati</taxon>
        <taxon>Bacillota</taxon>
        <taxon>Bacilli</taxon>
        <taxon>Bacillales</taxon>
        <taxon>Bacillaceae</taxon>
        <taxon>Ornithinibacillus</taxon>
    </lineage>
</organism>
<accession>A0ABW4VXY9</accession>
<evidence type="ECO:0000256" key="2">
    <source>
        <dbReference type="ARBA" id="ARBA00022840"/>
    </source>
</evidence>
<dbReference type="InterPro" id="IPR003593">
    <property type="entry name" value="AAA+_ATPase"/>
</dbReference>
<protein>
    <submittedName>
        <fullName evidence="4">ABC transporter ATP-binding protein</fullName>
    </submittedName>
</protein>
<dbReference type="CDD" id="cd03230">
    <property type="entry name" value="ABC_DR_subfamily_A"/>
    <property type="match status" value="1"/>
</dbReference>
<dbReference type="Proteomes" id="UP001597383">
    <property type="component" value="Unassembled WGS sequence"/>
</dbReference>
<dbReference type="PANTHER" id="PTHR43158:SF5">
    <property type="entry name" value="ABC TRANSPORTER, ATP-BINDING PROTEIN"/>
    <property type="match status" value="1"/>
</dbReference>
<dbReference type="RefSeq" id="WP_377555132.1">
    <property type="nucleotide sequence ID" value="NZ_JBHUHQ010000007.1"/>
</dbReference>
<evidence type="ECO:0000313" key="4">
    <source>
        <dbReference type="EMBL" id="MFD2043405.1"/>
    </source>
</evidence>
<name>A0ABW4VXY9_9BACI</name>
<dbReference type="SMART" id="SM00382">
    <property type="entry name" value="AAA"/>
    <property type="match status" value="1"/>
</dbReference>
<comment type="caution">
    <text evidence="4">The sequence shown here is derived from an EMBL/GenBank/DDBJ whole genome shotgun (WGS) entry which is preliminary data.</text>
</comment>
<feature type="domain" description="ABC transporter" evidence="3">
    <location>
        <begin position="3"/>
        <end position="228"/>
    </location>
</feature>
<evidence type="ECO:0000259" key="3">
    <source>
        <dbReference type="PROSITE" id="PS50893"/>
    </source>
</evidence>
<gene>
    <name evidence="4" type="ORF">ACFSJF_03840</name>
</gene>
<dbReference type="PROSITE" id="PS50893">
    <property type="entry name" value="ABC_TRANSPORTER_2"/>
    <property type="match status" value="1"/>
</dbReference>
<dbReference type="InterPro" id="IPR027417">
    <property type="entry name" value="P-loop_NTPase"/>
</dbReference>
<dbReference type="GO" id="GO:0005524">
    <property type="term" value="F:ATP binding"/>
    <property type="evidence" value="ECO:0007669"/>
    <property type="project" value="UniProtKB-KW"/>
</dbReference>
<dbReference type="Pfam" id="PF00005">
    <property type="entry name" value="ABC_tran"/>
    <property type="match status" value="1"/>
</dbReference>
<dbReference type="SUPFAM" id="SSF52540">
    <property type="entry name" value="P-loop containing nucleoside triphosphate hydrolases"/>
    <property type="match status" value="1"/>
</dbReference>
<dbReference type="PANTHER" id="PTHR43158">
    <property type="entry name" value="SKFA PEPTIDE EXPORT ATP-BINDING PROTEIN SKFE"/>
    <property type="match status" value="1"/>
</dbReference>
<keyword evidence="5" id="KW-1185">Reference proteome</keyword>
<keyword evidence="1" id="KW-0547">Nucleotide-binding</keyword>